<dbReference type="InterPro" id="IPR024991">
    <property type="entry name" value="RING-H2_APC11"/>
</dbReference>
<name>A0A180GK93_PUCT1</name>
<dbReference type="Proteomes" id="UP000005240">
    <property type="component" value="Unassembled WGS sequence"/>
</dbReference>
<dbReference type="GO" id="GO:0005680">
    <property type="term" value="C:anaphase-promoting complex"/>
    <property type="evidence" value="ECO:0007669"/>
    <property type="project" value="InterPro"/>
</dbReference>
<dbReference type="SUPFAM" id="SSF57850">
    <property type="entry name" value="RING/U-box"/>
    <property type="match status" value="1"/>
</dbReference>
<evidence type="ECO:0000256" key="5">
    <source>
        <dbReference type="SAM" id="MobiDB-lite"/>
    </source>
</evidence>
<feature type="chain" id="PRO_5008109993" description="Anaphase-promoting complex subunit 11" evidence="6">
    <location>
        <begin position="21"/>
        <end position="403"/>
    </location>
</feature>
<evidence type="ECO:0000313" key="8">
    <source>
        <dbReference type="EMBL" id="OAV93080.1"/>
    </source>
</evidence>
<evidence type="ECO:0000313" key="9">
    <source>
        <dbReference type="EnsemblFungi" id="PTTG_12362-t43_1-p1"/>
    </source>
</evidence>
<organism evidence="8">
    <name type="scientific">Puccinia triticina (isolate 1-1 / race 1 (BBBD))</name>
    <name type="common">Brown leaf rust fungus</name>
    <dbReference type="NCBI Taxonomy" id="630390"/>
    <lineage>
        <taxon>Eukaryota</taxon>
        <taxon>Fungi</taxon>
        <taxon>Dikarya</taxon>
        <taxon>Basidiomycota</taxon>
        <taxon>Pucciniomycotina</taxon>
        <taxon>Pucciniomycetes</taxon>
        <taxon>Pucciniales</taxon>
        <taxon>Pucciniaceae</taxon>
        <taxon>Puccinia</taxon>
    </lineage>
</organism>
<dbReference type="GO" id="GO:0031145">
    <property type="term" value="P:anaphase-promoting complex-dependent catabolic process"/>
    <property type="evidence" value="ECO:0007669"/>
    <property type="project" value="InterPro"/>
</dbReference>
<dbReference type="OrthoDB" id="8062037at2759"/>
<sequence>MKLFLVILIVVATAAPTGQTEHYLANGPDMREISTATTSPSSELYFRQETRPPTRDSERSSPGSQPAGFFRSMRRRLFSCTRPPSPNAHRSAELEAIIQQDADTTAAQPMTNFRRPIANARRFEELEAMIREGIAAHLAQPMTNSPPPIPNAHQLDEIRALDRERRATDLAERFTNPGWLAYFEAERPEHQHQPDEAEDWEAWYNLHTEILGYMPYNEKLKIKNIRQGIFSLAEARRLQNTIAASEPGESNALATSHRARGGLEPASSKSENLQHQPMNEDQHINRGKTIENHEGSVVLNPSHQVLDHDKTADKQHRSSSSNPPRKVSRVILGVESQSTCANCRVDFLPPTKDPENQWSFAEVTRLKCGHCFHSGCIRPWVVKYKNKSCPLCRQLLDLQDSSH</sequence>
<feature type="domain" description="RING-type" evidence="7">
    <location>
        <begin position="340"/>
        <end position="393"/>
    </location>
</feature>
<keyword evidence="3" id="KW-0498">Mitosis</keyword>
<dbReference type="VEuPathDB" id="FungiDB:PTTG_12362"/>
<feature type="region of interest" description="Disordered" evidence="5">
    <location>
        <begin position="23"/>
        <end position="68"/>
    </location>
</feature>
<dbReference type="PROSITE" id="PS50089">
    <property type="entry name" value="ZF_RING_2"/>
    <property type="match status" value="1"/>
</dbReference>
<keyword evidence="4" id="KW-0863">Zinc-finger</keyword>
<keyword evidence="10" id="KW-1185">Reference proteome</keyword>
<dbReference type="CDD" id="cd16448">
    <property type="entry name" value="RING-H2"/>
    <property type="match status" value="1"/>
</dbReference>
<reference evidence="8" key="2">
    <citation type="submission" date="2016-05" db="EMBL/GenBank/DDBJ databases">
        <title>Comparative analysis highlights variable genome content of wheat rusts and divergence of the mating loci.</title>
        <authorList>
            <person name="Cuomo C.A."/>
            <person name="Bakkeren G."/>
            <person name="Szabo L."/>
            <person name="Khalil H."/>
            <person name="Joly D."/>
            <person name="Goldberg J."/>
            <person name="Young S."/>
            <person name="Zeng Q."/>
            <person name="Fellers J."/>
        </authorList>
    </citation>
    <scope>NUCLEOTIDE SEQUENCE [LARGE SCALE GENOMIC DNA]</scope>
    <source>
        <strain evidence="8">1-1 BBBD Race 1</strain>
    </source>
</reference>
<feature type="region of interest" description="Disordered" evidence="5">
    <location>
        <begin position="308"/>
        <end position="327"/>
    </location>
</feature>
<dbReference type="SMART" id="SM00184">
    <property type="entry name" value="RING"/>
    <property type="match status" value="1"/>
</dbReference>
<dbReference type="InterPro" id="IPR001841">
    <property type="entry name" value="Znf_RING"/>
</dbReference>
<gene>
    <name evidence="8" type="ORF">PTTG_12362</name>
</gene>
<reference evidence="8" key="1">
    <citation type="submission" date="2009-11" db="EMBL/GenBank/DDBJ databases">
        <authorList>
            <consortium name="The Broad Institute Genome Sequencing Platform"/>
            <person name="Ward D."/>
            <person name="Feldgarden M."/>
            <person name="Earl A."/>
            <person name="Young S.K."/>
            <person name="Zeng Q."/>
            <person name="Koehrsen M."/>
            <person name="Alvarado L."/>
            <person name="Berlin A."/>
            <person name="Bochicchio J."/>
            <person name="Borenstein D."/>
            <person name="Chapman S.B."/>
            <person name="Chen Z."/>
            <person name="Engels R."/>
            <person name="Freedman E."/>
            <person name="Gellesch M."/>
            <person name="Goldberg J."/>
            <person name="Griggs A."/>
            <person name="Gujja S."/>
            <person name="Heilman E."/>
            <person name="Heiman D."/>
            <person name="Hepburn T."/>
            <person name="Howarth C."/>
            <person name="Jen D."/>
            <person name="Larson L."/>
            <person name="Lewis B."/>
            <person name="Mehta T."/>
            <person name="Park D."/>
            <person name="Pearson M."/>
            <person name="Roberts A."/>
            <person name="Saif S."/>
            <person name="Shea T."/>
            <person name="Shenoy N."/>
            <person name="Sisk P."/>
            <person name="Stolte C."/>
            <person name="Sykes S."/>
            <person name="Thomson T."/>
            <person name="Walk T."/>
            <person name="White J."/>
            <person name="Yandava C."/>
            <person name="Izard J."/>
            <person name="Baranova O.V."/>
            <person name="Blanton J.M."/>
            <person name="Tanner A.C."/>
            <person name="Dewhirst F.E."/>
            <person name="Haas B."/>
            <person name="Nusbaum C."/>
            <person name="Birren B."/>
        </authorList>
    </citation>
    <scope>NUCLEOTIDE SEQUENCE [LARGE SCALE GENOMIC DNA]</scope>
    <source>
        <strain evidence="8">1-1 BBBD Race 1</strain>
    </source>
</reference>
<dbReference type="EnsemblFungi" id="PTTG_12362-t43_1">
    <property type="protein sequence ID" value="PTTG_12362-t43_1-p1"/>
    <property type="gene ID" value="PTTG_12362"/>
</dbReference>
<dbReference type="GO" id="GO:0008270">
    <property type="term" value="F:zinc ion binding"/>
    <property type="evidence" value="ECO:0007669"/>
    <property type="project" value="UniProtKB-KW"/>
</dbReference>
<reference evidence="9 10" key="3">
    <citation type="journal article" date="2017" name="G3 (Bethesda)">
        <title>Comparative analysis highlights variable genome content of wheat rusts and divergence of the mating loci.</title>
        <authorList>
            <person name="Cuomo C.A."/>
            <person name="Bakkeren G."/>
            <person name="Khalil H.B."/>
            <person name="Panwar V."/>
            <person name="Joly D."/>
            <person name="Linning R."/>
            <person name="Sakthikumar S."/>
            <person name="Song X."/>
            <person name="Adiconis X."/>
            <person name="Fan L."/>
            <person name="Goldberg J.M."/>
            <person name="Levin J.Z."/>
            <person name="Young S."/>
            <person name="Zeng Q."/>
            <person name="Anikster Y."/>
            <person name="Bruce M."/>
            <person name="Wang M."/>
            <person name="Yin C."/>
            <person name="McCallum B."/>
            <person name="Szabo L.J."/>
            <person name="Hulbert S."/>
            <person name="Chen X."/>
            <person name="Fellers J.P."/>
        </authorList>
    </citation>
    <scope>NUCLEOTIDE SEQUENCE</scope>
    <source>
        <strain evidence="9">isolate 1-1 / race 1 (BBBD)</strain>
        <strain evidence="10">Isolate 1-1 / race 1 (BBBD)</strain>
    </source>
</reference>
<reference evidence="9" key="4">
    <citation type="submission" date="2025-05" db="UniProtKB">
        <authorList>
            <consortium name="EnsemblFungi"/>
        </authorList>
    </citation>
    <scope>IDENTIFICATION</scope>
    <source>
        <strain evidence="9">isolate 1-1 / race 1 (BBBD)</strain>
    </source>
</reference>
<dbReference type="GO" id="GO:0061630">
    <property type="term" value="F:ubiquitin protein ligase activity"/>
    <property type="evidence" value="ECO:0007669"/>
    <property type="project" value="InterPro"/>
</dbReference>
<accession>A0A180GK93</accession>
<feature type="compositionally biased region" description="Basic and acidic residues" evidence="5">
    <location>
        <begin position="46"/>
        <end position="59"/>
    </location>
</feature>
<dbReference type="AlphaFoldDB" id="A0A180GK93"/>
<evidence type="ECO:0000256" key="6">
    <source>
        <dbReference type="SAM" id="SignalP"/>
    </source>
</evidence>
<evidence type="ECO:0000259" key="7">
    <source>
        <dbReference type="PROSITE" id="PS50089"/>
    </source>
</evidence>
<feature type="region of interest" description="Disordered" evidence="5">
    <location>
        <begin position="243"/>
        <end position="278"/>
    </location>
</feature>
<dbReference type="EMBL" id="ADAS02000055">
    <property type="protein sequence ID" value="OAV93080.1"/>
    <property type="molecule type" value="Genomic_DNA"/>
</dbReference>
<keyword evidence="3" id="KW-0131">Cell cycle</keyword>
<dbReference type="GO" id="GO:0097602">
    <property type="term" value="F:cullin family protein binding"/>
    <property type="evidence" value="ECO:0007669"/>
    <property type="project" value="InterPro"/>
</dbReference>
<dbReference type="InterPro" id="IPR013083">
    <property type="entry name" value="Znf_RING/FYVE/PHD"/>
</dbReference>
<keyword evidence="6" id="KW-0732">Signal</keyword>
<dbReference type="STRING" id="630390.A0A180GK93"/>
<evidence type="ECO:0000256" key="4">
    <source>
        <dbReference type="PROSITE-ProRule" id="PRU00175"/>
    </source>
</evidence>
<feature type="compositionally biased region" description="Polar residues" evidence="5">
    <location>
        <begin position="267"/>
        <end position="277"/>
    </location>
</feature>
<dbReference type="Gene3D" id="3.30.40.10">
    <property type="entry name" value="Zinc/RING finger domain, C3HC4 (zinc finger)"/>
    <property type="match status" value="1"/>
</dbReference>
<keyword evidence="4" id="KW-0862">Zinc</keyword>
<protein>
    <recommendedName>
        <fullName evidence="1">Anaphase-promoting complex subunit 11</fullName>
    </recommendedName>
</protein>
<keyword evidence="2" id="KW-0132">Cell division</keyword>
<dbReference type="Pfam" id="PF12861">
    <property type="entry name" value="zf-ANAPC11"/>
    <property type="match status" value="1"/>
</dbReference>
<dbReference type="GO" id="GO:0051301">
    <property type="term" value="P:cell division"/>
    <property type="evidence" value="ECO:0007669"/>
    <property type="project" value="UniProtKB-KW"/>
</dbReference>
<keyword evidence="4" id="KW-0479">Metal-binding</keyword>
<evidence type="ECO:0000256" key="3">
    <source>
        <dbReference type="ARBA" id="ARBA00022776"/>
    </source>
</evidence>
<feature type="signal peptide" evidence="6">
    <location>
        <begin position="1"/>
        <end position="20"/>
    </location>
</feature>
<evidence type="ECO:0000256" key="1">
    <source>
        <dbReference type="ARBA" id="ARBA00013928"/>
    </source>
</evidence>
<evidence type="ECO:0000256" key="2">
    <source>
        <dbReference type="ARBA" id="ARBA00022618"/>
    </source>
</evidence>
<proteinExistence type="predicted"/>
<evidence type="ECO:0000313" key="10">
    <source>
        <dbReference type="Proteomes" id="UP000005240"/>
    </source>
</evidence>